<dbReference type="SUPFAM" id="SSF56672">
    <property type="entry name" value="DNA/RNA polymerases"/>
    <property type="match status" value="1"/>
</dbReference>
<dbReference type="InterPro" id="IPR043502">
    <property type="entry name" value="DNA/RNA_pol_sf"/>
</dbReference>
<evidence type="ECO:0000313" key="5">
    <source>
        <dbReference type="EMBL" id="GEU48901.1"/>
    </source>
</evidence>
<protein>
    <submittedName>
        <fullName evidence="5">Uncharacterized protein</fullName>
    </submittedName>
</protein>
<feature type="compositionally biased region" description="Low complexity" evidence="2">
    <location>
        <begin position="803"/>
        <end position="812"/>
    </location>
</feature>
<dbReference type="PANTHER" id="PTHR46148:SF59">
    <property type="entry name" value="NUCLEOTIDYLTRANSFERASE, RIBONUCLEASE H"/>
    <property type="match status" value="1"/>
</dbReference>
<feature type="region of interest" description="Disordered" evidence="2">
    <location>
        <begin position="132"/>
        <end position="195"/>
    </location>
</feature>
<dbReference type="Pfam" id="PF17921">
    <property type="entry name" value="Integrase_H2C2"/>
    <property type="match status" value="1"/>
</dbReference>
<feature type="domain" description="Integrase zinc-binding" evidence="3">
    <location>
        <begin position="1301"/>
        <end position="1355"/>
    </location>
</feature>
<gene>
    <name evidence="5" type="ORF">Tci_020879</name>
</gene>
<feature type="coiled-coil region" evidence="1">
    <location>
        <begin position="197"/>
        <end position="249"/>
    </location>
</feature>
<proteinExistence type="predicted"/>
<dbReference type="EMBL" id="BKCJ010002488">
    <property type="protein sequence ID" value="GEU48901.1"/>
    <property type="molecule type" value="Genomic_DNA"/>
</dbReference>
<evidence type="ECO:0000259" key="3">
    <source>
        <dbReference type="Pfam" id="PF17921"/>
    </source>
</evidence>
<comment type="caution">
    <text evidence="5">The sequence shown here is derived from an EMBL/GenBank/DDBJ whole genome shotgun (WGS) entry which is preliminary data.</text>
</comment>
<feature type="compositionally biased region" description="Polar residues" evidence="2">
    <location>
        <begin position="137"/>
        <end position="147"/>
    </location>
</feature>
<dbReference type="Gene3D" id="1.10.340.70">
    <property type="match status" value="1"/>
</dbReference>
<feature type="region of interest" description="Disordered" evidence="2">
    <location>
        <begin position="742"/>
        <end position="771"/>
    </location>
</feature>
<dbReference type="InterPro" id="IPR041588">
    <property type="entry name" value="Integrase_H2C2"/>
</dbReference>
<name>A0A6L2KHD6_TANCI</name>
<feature type="region of interest" description="Disordered" evidence="2">
    <location>
        <begin position="470"/>
        <end position="489"/>
    </location>
</feature>
<feature type="compositionally biased region" description="Basic and acidic residues" evidence="2">
    <location>
        <begin position="761"/>
        <end position="771"/>
    </location>
</feature>
<evidence type="ECO:0000256" key="2">
    <source>
        <dbReference type="SAM" id="MobiDB-lite"/>
    </source>
</evidence>
<accession>A0A6L2KHD6</accession>
<dbReference type="InterPro" id="IPR056924">
    <property type="entry name" value="SH3_Tf2-1"/>
</dbReference>
<organism evidence="5">
    <name type="scientific">Tanacetum cinerariifolium</name>
    <name type="common">Dalmatian daisy</name>
    <name type="synonym">Chrysanthemum cinerariifolium</name>
    <dbReference type="NCBI Taxonomy" id="118510"/>
    <lineage>
        <taxon>Eukaryota</taxon>
        <taxon>Viridiplantae</taxon>
        <taxon>Streptophyta</taxon>
        <taxon>Embryophyta</taxon>
        <taxon>Tracheophyta</taxon>
        <taxon>Spermatophyta</taxon>
        <taxon>Magnoliopsida</taxon>
        <taxon>eudicotyledons</taxon>
        <taxon>Gunneridae</taxon>
        <taxon>Pentapetalae</taxon>
        <taxon>asterids</taxon>
        <taxon>campanulids</taxon>
        <taxon>Asterales</taxon>
        <taxon>Asteraceae</taxon>
        <taxon>Asteroideae</taxon>
        <taxon>Anthemideae</taxon>
        <taxon>Anthemidinae</taxon>
        <taxon>Tanacetum</taxon>
    </lineage>
</organism>
<feature type="compositionally biased region" description="Basic and acidic residues" evidence="2">
    <location>
        <begin position="473"/>
        <end position="489"/>
    </location>
</feature>
<feature type="compositionally biased region" description="Low complexity" evidence="2">
    <location>
        <begin position="162"/>
        <end position="171"/>
    </location>
</feature>
<keyword evidence="1" id="KW-0175">Coiled coil</keyword>
<sequence length="1482" mass="170937">MSTLTYAKTYNLIAYLAKPTESEGFEQIIDFLNGSLVSYALTASPTIRTSCIKQFWTTAKVKTINDEVRIQALIDEKRINIKEYSIHRTLKLDDAEGTSCLANAEIFDALWHQQSFVLLQIRSSTSQAAEEVGLNQDDVQSTTIPTEPSTSKPYKKQKSKKQQPQAPKVPSLEPSPEHRLPLPSNDPPPGGEDSLKLKELMDLCTHLSNKVLELESEVIDIKSTYKDKIEKLKGRVDRLEEENKNLKDLHSVHSKVDTAAPIVENEKSFKQGRIIAEIDEDVKINLEEAQTKLYRIDLKHPGKVLSMQDVNDEKPAEVEEVLEVVKDTKLMTKVVTTAEATKVSVLRRRREPKSLKSQAQIEQDEAFTRQLEAELNADINWNVVMEQVKRSEMLNDVVMKYQALKRKPLTEAQARKNMIIYLKNMVGFKMTYFKGMTYNEIRPLFEKHYNYNQAFLEEVNEEVIIPEKEDEVEGHKREGESLEEVTKKQKMDEEAEDLKSHLQIVANDDDAVYTEATPLASKIPIVDYKIHFETNKPYFKIIRADGNHMLFLSFSIMLKNFDREDLESLWRLVKERFKKTESKNYTDDYLLKTLKTMFEQPDVEASVWRDQKGRYGLAKVKSWKLFESVGVHCITFSTTQMFLLVEKRYPLTYFTLEKMLNNVRLEVEEVSEMSLELLRLVKRELIEGRGLLAIMDFIILLLLFILSDAAWNYCWYMMIVDRRAADIPEVKPAQLELAPAIPDFLEEDPEKEPEEGPKEEEEFKEKEKEIDINLDDEINEAEVISPYEMMGSPKTPPHKPDTSSDSEGESSSAAYVDGDGDSLTPGYMRRDINCLFGLVQSLSRWLHAHALAQDMEKENYRRYAKLDLDLGVKEQFSSRVEHRVTVLEDRFIKFGDAKDREENKKLKRELEETRLSRDRVERDLYRMRVWAHEFYGEMVRVRAVREEGSSEAVDVLATLGETSPHKPRGSPRDSQIMPPRRMSQAAIEKLISDKVAESIVIDRATKGDAGGAGGLAGETGGPAEAPAVRECTFIRFMKCNPATYHGTEGAVEFCRWFENTEMVFSISECDEGKKVKFAATTLQGHALTWWNSQNLKVKDYNISAYTQRFNELALLCPTMVKPERKKIEAYICRVQARAEREAEGKKRKWENPKVETTTITAKTTETIPTTTNIITEGMAMTNASNKQGDYTGNQPFYNCSEKEPAEKRLKDVPMICDFYEVFSDDLSGLPPPRQVKFQIDLVPGATPVARVPYRLAPSEMKKLAEQLKELLDKMIKQIFEIRSDGTWYFDMRVWLPRFRGLRDLIMHESHKSKYSIHPGSNKMYHDLKQLYWWPNMKAKIATYVSKFLTCAKVKAEHQKPSRILEVTSESLRYEYGYEYSLPPTDEWRLSPRYIGPFKVLERVGPVAYKLELPEELQGIHNTFHVSNLKKCFSDESLIIPLDEIRLDDKLHFIEEPVEIMDREVKQLKQSRIPIVMVRLNLR</sequence>
<evidence type="ECO:0000259" key="4">
    <source>
        <dbReference type="Pfam" id="PF24626"/>
    </source>
</evidence>
<dbReference type="PANTHER" id="PTHR46148">
    <property type="entry name" value="CHROMO DOMAIN-CONTAINING PROTEIN"/>
    <property type="match status" value="1"/>
</dbReference>
<reference evidence="5" key="1">
    <citation type="journal article" date="2019" name="Sci. Rep.">
        <title>Draft genome of Tanacetum cinerariifolium, the natural source of mosquito coil.</title>
        <authorList>
            <person name="Yamashiro T."/>
            <person name="Shiraishi A."/>
            <person name="Satake H."/>
            <person name="Nakayama K."/>
        </authorList>
    </citation>
    <scope>NUCLEOTIDE SEQUENCE</scope>
</reference>
<feature type="compositionally biased region" description="Acidic residues" evidence="2">
    <location>
        <begin position="744"/>
        <end position="760"/>
    </location>
</feature>
<feature type="domain" description="Tf2-1-like SH3-like" evidence="4">
    <location>
        <begin position="1388"/>
        <end position="1431"/>
    </location>
</feature>
<dbReference type="Pfam" id="PF24626">
    <property type="entry name" value="SH3_Tf2-1"/>
    <property type="match status" value="1"/>
</dbReference>
<feature type="region of interest" description="Disordered" evidence="2">
    <location>
        <begin position="785"/>
        <end position="819"/>
    </location>
</feature>
<evidence type="ECO:0000256" key="1">
    <source>
        <dbReference type="SAM" id="Coils"/>
    </source>
</evidence>